<reference evidence="1" key="1">
    <citation type="submission" date="2021-01" db="EMBL/GenBank/DDBJ databases">
        <title>Chromosome-level genome assembly of a human fungal pathogen reveals clustering of transcriptionally co-regulated genes.</title>
        <authorList>
            <person name="Voorhies M."/>
            <person name="Cohen S."/>
            <person name="Shea T.P."/>
            <person name="Petrus S."/>
            <person name="Munoz J.F."/>
            <person name="Poplawski S."/>
            <person name="Goldman W.E."/>
            <person name="Michael T."/>
            <person name="Cuomo C.A."/>
            <person name="Sil A."/>
            <person name="Beyhan S."/>
        </authorList>
    </citation>
    <scope>NUCLEOTIDE SEQUENCE</scope>
    <source>
        <strain evidence="1">H88</strain>
    </source>
</reference>
<sequence>MSIRLYTAPDSGCRRRTYKAREWARRPVPCRTNRHPHGPQCPRTPHLAFLPFSTQQPFLPPVVPRGSGRVEPVWEVQTKIDNEQSQPS</sequence>
<dbReference type="AlphaFoldDB" id="A0A8A1LM87"/>
<organism evidence="1 2">
    <name type="scientific">Ajellomyces capsulatus (strain H88)</name>
    <name type="common">Darling's disease fungus</name>
    <name type="synonym">Histoplasma capsulatum</name>
    <dbReference type="NCBI Taxonomy" id="544711"/>
    <lineage>
        <taxon>Eukaryota</taxon>
        <taxon>Fungi</taxon>
        <taxon>Dikarya</taxon>
        <taxon>Ascomycota</taxon>
        <taxon>Pezizomycotina</taxon>
        <taxon>Eurotiomycetes</taxon>
        <taxon>Eurotiomycetidae</taxon>
        <taxon>Onygenales</taxon>
        <taxon>Ajellomycetaceae</taxon>
        <taxon>Histoplasma</taxon>
    </lineage>
</organism>
<dbReference type="Proteomes" id="UP000663419">
    <property type="component" value="Chromosome 4"/>
</dbReference>
<evidence type="ECO:0000313" key="1">
    <source>
        <dbReference type="EMBL" id="QSS54961.1"/>
    </source>
</evidence>
<dbReference type="EMBL" id="CP069105">
    <property type="protein sequence ID" value="QSS54961.1"/>
    <property type="molecule type" value="Genomic_DNA"/>
</dbReference>
<name>A0A8A1LM87_AJEC8</name>
<evidence type="ECO:0000313" key="2">
    <source>
        <dbReference type="Proteomes" id="UP000663419"/>
    </source>
</evidence>
<protein>
    <submittedName>
        <fullName evidence="1">Ubiquitin family protein</fullName>
    </submittedName>
</protein>
<accession>A0A8A1LM87</accession>
<proteinExistence type="predicted"/>
<gene>
    <name evidence="1" type="ORF">I7I53_02694</name>
</gene>
<dbReference type="VEuPathDB" id="FungiDB:I7I53_02694"/>